<sequence length="1266" mass="137529">MKTQATNTGQASTDGSEPTPTTSEAWTPRQVRAELERFLVRDLLGPWGGDTEELPAGTIPSERYILGVLSPARVSLDAEVTDATASDDGSGEGTAEVTAAAAAGSMAPASLGLSFSLPLDVSSVHVRGSWGRYVQVQSATDVTDAGAPRLVWRRESAGGAVDLNVTEPESTEVPDPAQPGVVVRARCRPQAKCRVVDVAIVNAQPEPPERKDTVKIFQVRIEVTAQDGHKAVFLPHNDPSHVVADDTTPNTDMEMQGLAMTYRHARQFAVGRNAGVDVGRRTGDGCAWRVATTNMPAYEVEQTVAPAPAQVPQLTGLEVDMRTLATSPRAEVMAALRPLTDGYLQWLEEQDHRLTSDPTLTGHEGAARSHLENAREAARRIAAGIDLLGTDENAWQAWKFANLAMALQREHTEIAAERAKNPDLTLAAAADLVDEPRRRSWRPFQLAFVLLNLPSLADPTHPDRALASAENGPGLADLLFFPTGGGKTEAYLGLTAFTLAIRRLHGVIGEGADARDGRAGVAVLMRYTLRLLTAQQFQRAATLICAAEHLRRTAAAAQQAGGPRNPWGEEPFRIGLWVGSKVTPNWYDQAKSALDAMRHRYAGAGATNPIQVLVCPWCGRDIEPGQDAECDDSRRRVLVWCGDPDGQCTFSRRQSTKWGEGLPVVTVDEEVFRLAPSLVIGTVDKFAQLPLRGQTGLLFGRTSSWCERHGYRHPDLTRKTECKDGGHPRRGNRPGTKPQNCGPLRPPDLIIQDELHLISGALGTMVGLYETAVDRLGGWSVKGTTIRPKVVASTATVRRAKEQVHGLFNRDLAIFPPPVLDAGETFFSTQIPVDEQHPGRRYLGVCAHGQRLKQVQIRVAQLLLAAGQLLFDEHGGAADPYMTLVDYFSSTTELAGMRRLVDDDISTRLRQQSRRGLRDRRNLEVRELTARINSQDIGKALSALANPFDTDIDSSAAKATAARLRKESRAGGGKTPDARAARVELEALPRHEWDKKPIDVLLATSMLQVGVDVSRLGLMVVTGQPKNSAEYIQASSRVGRDPSRPGLVVTLFNWARPRDLGHLETFTHFHETFYARVEPLSVTPFADRALDRGLAAVLVAALRHARDDWESEPGAHAVPVTAPEVDAAIEWISERAGDVLGDAVKVAEIEAMCRALLDDWDRRRKGLEVGSLSYTSDRNGLDPLLDSGVGRWGTWSAGWSLREVEPETNLLITLAAPEVADRPEWAFGDGSGPAVDDEDEDETEPADEAGLLTAEPVPAAEGEPHR</sequence>
<dbReference type="Proteomes" id="UP000249091">
    <property type="component" value="Chromosome 1"/>
</dbReference>
<feature type="region of interest" description="Disordered" evidence="1">
    <location>
        <begin position="717"/>
        <end position="744"/>
    </location>
</feature>
<keyword evidence="4" id="KW-1185">Reference proteome</keyword>
<dbReference type="Gene3D" id="3.40.50.300">
    <property type="entry name" value="P-loop containing nucleotide triphosphate hydrolases"/>
    <property type="match status" value="1"/>
</dbReference>
<evidence type="ECO:0000256" key="1">
    <source>
        <dbReference type="SAM" id="MobiDB-lite"/>
    </source>
</evidence>
<keyword evidence="3" id="KW-0067">ATP-binding</keyword>
<gene>
    <name evidence="3" type="ORF">NCTC10994_01300</name>
</gene>
<name>A0A2X4UAQ2_9NOCA</name>
<protein>
    <submittedName>
        <fullName evidence="3">Helicase conserved C-terminal domain</fullName>
    </submittedName>
</protein>
<organism evidence="3 4">
    <name type="scientific">Rhodococcus coprophilus</name>
    <dbReference type="NCBI Taxonomy" id="38310"/>
    <lineage>
        <taxon>Bacteria</taxon>
        <taxon>Bacillati</taxon>
        <taxon>Actinomycetota</taxon>
        <taxon>Actinomycetes</taxon>
        <taxon>Mycobacteriales</taxon>
        <taxon>Nocardiaceae</taxon>
        <taxon>Rhodococcus</taxon>
    </lineage>
</organism>
<feature type="compositionally biased region" description="Polar residues" evidence="1">
    <location>
        <begin position="1"/>
        <end position="25"/>
    </location>
</feature>
<keyword evidence="3" id="KW-0378">Hydrolase</keyword>
<reference evidence="3 4" key="1">
    <citation type="submission" date="2018-06" db="EMBL/GenBank/DDBJ databases">
        <authorList>
            <consortium name="Pathogen Informatics"/>
            <person name="Doyle S."/>
        </authorList>
    </citation>
    <scope>NUCLEOTIDE SEQUENCE [LARGE SCALE GENOMIC DNA]</scope>
    <source>
        <strain evidence="3 4">NCTC10994</strain>
    </source>
</reference>
<dbReference type="PROSITE" id="PS51194">
    <property type="entry name" value="HELICASE_CTER"/>
    <property type="match status" value="1"/>
</dbReference>
<feature type="compositionally biased region" description="Basic and acidic residues" evidence="1">
    <location>
        <begin position="717"/>
        <end position="727"/>
    </location>
</feature>
<accession>A0A2X4UAQ2</accession>
<dbReference type="InterPro" id="IPR027417">
    <property type="entry name" value="P-loop_NTPase"/>
</dbReference>
<dbReference type="EMBL" id="LS483468">
    <property type="protein sequence ID" value="SQI29890.1"/>
    <property type="molecule type" value="Genomic_DNA"/>
</dbReference>
<dbReference type="KEGG" id="rcr:NCTC10994_01300"/>
<evidence type="ECO:0000313" key="3">
    <source>
        <dbReference type="EMBL" id="SQI29890.1"/>
    </source>
</evidence>
<dbReference type="SUPFAM" id="SSF52540">
    <property type="entry name" value="P-loop containing nucleoside triphosphate hydrolases"/>
    <property type="match status" value="1"/>
</dbReference>
<dbReference type="NCBIfam" id="NF038325">
    <property type="entry name" value="DISARM_DrmAS"/>
    <property type="match status" value="1"/>
</dbReference>
<feature type="region of interest" description="Disordered" evidence="1">
    <location>
        <begin position="1222"/>
        <end position="1266"/>
    </location>
</feature>
<dbReference type="SMART" id="SM00490">
    <property type="entry name" value="HELICc"/>
    <property type="match status" value="1"/>
</dbReference>
<proteinExistence type="predicted"/>
<dbReference type="CDD" id="cd18785">
    <property type="entry name" value="SF2_C"/>
    <property type="match status" value="1"/>
</dbReference>
<dbReference type="STRING" id="1219011.GCA_001895045_02096"/>
<dbReference type="GO" id="GO:0004386">
    <property type="term" value="F:helicase activity"/>
    <property type="evidence" value="ECO:0007669"/>
    <property type="project" value="UniProtKB-KW"/>
</dbReference>
<dbReference type="RefSeq" id="WP_084722545.1">
    <property type="nucleotide sequence ID" value="NZ_JAFBBL010000001.1"/>
</dbReference>
<evidence type="ECO:0000259" key="2">
    <source>
        <dbReference type="PROSITE" id="PS51194"/>
    </source>
</evidence>
<keyword evidence="3" id="KW-0547">Nucleotide-binding</keyword>
<keyword evidence="3" id="KW-0347">Helicase</keyword>
<dbReference type="Pfam" id="PF00271">
    <property type="entry name" value="Helicase_C"/>
    <property type="match status" value="1"/>
</dbReference>
<evidence type="ECO:0000313" key="4">
    <source>
        <dbReference type="Proteomes" id="UP000249091"/>
    </source>
</evidence>
<feature type="compositionally biased region" description="Acidic residues" evidence="1">
    <location>
        <begin position="1235"/>
        <end position="1247"/>
    </location>
</feature>
<feature type="region of interest" description="Disordered" evidence="1">
    <location>
        <begin position="1"/>
        <end position="28"/>
    </location>
</feature>
<dbReference type="InterPro" id="IPR001650">
    <property type="entry name" value="Helicase_C-like"/>
</dbReference>
<feature type="domain" description="Helicase C-terminal" evidence="2">
    <location>
        <begin position="924"/>
        <end position="1091"/>
    </location>
</feature>
<dbReference type="AlphaFoldDB" id="A0A2X4UAQ2"/>